<comment type="caution">
    <text evidence="13">The sequence shown here is derived from an EMBL/GenBank/DDBJ whole genome shotgun (WGS) entry which is preliminary data.</text>
</comment>
<dbReference type="AlphaFoldDB" id="B7CD88"/>
<dbReference type="Gene3D" id="3.40.50.2020">
    <property type="match status" value="1"/>
</dbReference>
<feature type="binding site" evidence="7 11">
    <location>
        <position position="464"/>
    </location>
    <ligand>
        <name>[4Fe-4S] cluster</name>
        <dbReference type="ChEBI" id="CHEBI:49883"/>
    </ligand>
</feature>
<keyword evidence="7 11" id="KW-0408">Iron</keyword>
<feature type="domain" description="Glutamine amidotransferase type-2" evidence="12">
    <location>
        <begin position="32"/>
        <end position="249"/>
    </location>
</feature>
<keyword evidence="3 7" id="KW-0328">Glycosyltransferase</keyword>
<evidence type="ECO:0000256" key="9">
    <source>
        <dbReference type="PIRSR" id="PIRSR000485-1"/>
    </source>
</evidence>
<dbReference type="SUPFAM" id="SSF56235">
    <property type="entry name" value="N-terminal nucleophile aminohydrolases (Ntn hydrolases)"/>
    <property type="match status" value="1"/>
</dbReference>
<dbReference type="InterPro" id="IPR000836">
    <property type="entry name" value="PRTase_dom"/>
</dbReference>
<comment type="similarity">
    <text evidence="2 7 8">In the C-terminal section; belongs to the purine/pyrimidine phosphoribosyltransferase family.</text>
</comment>
<dbReference type="GO" id="GO:0000287">
    <property type="term" value="F:magnesium ion binding"/>
    <property type="evidence" value="ECO:0007669"/>
    <property type="project" value="UniProtKB-UniRule"/>
</dbReference>
<dbReference type="HOGENOM" id="CLU_022389_3_1_9"/>
<keyword evidence="14" id="KW-1185">Reference proteome</keyword>
<dbReference type="InterPro" id="IPR035584">
    <property type="entry name" value="PurF_N"/>
</dbReference>
<dbReference type="Gene3D" id="3.60.20.10">
    <property type="entry name" value="Glutamine Phosphoribosylpyrophosphate, subunit 1, domain 1"/>
    <property type="match status" value="1"/>
</dbReference>
<evidence type="ECO:0000256" key="5">
    <source>
        <dbReference type="ARBA" id="ARBA00022755"/>
    </source>
</evidence>
<comment type="cofactor">
    <cofactor evidence="7 11">
        <name>[4Fe-4S] cluster</name>
        <dbReference type="ChEBI" id="CHEBI:49883"/>
    </cofactor>
    <text evidence="7 11">Binds 1 [4Fe-4S] cluster per subunit.</text>
</comment>
<dbReference type="GO" id="GO:0051539">
    <property type="term" value="F:4 iron, 4 sulfur cluster binding"/>
    <property type="evidence" value="ECO:0007669"/>
    <property type="project" value="UniProtKB-KW"/>
</dbReference>
<evidence type="ECO:0000256" key="3">
    <source>
        <dbReference type="ARBA" id="ARBA00022676"/>
    </source>
</evidence>
<organism evidence="13 14">
    <name type="scientific">Holdemanella biformis DSM 3989</name>
    <dbReference type="NCBI Taxonomy" id="518637"/>
    <lineage>
        <taxon>Bacteria</taxon>
        <taxon>Bacillati</taxon>
        <taxon>Bacillota</taxon>
        <taxon>Erysipelotrichia</taxon>
        <taxon>Erysipelotrichales</taxon>
        <taxon>Erysipelotrichaceae</taxon>
        <taxon>Holdemanella</taxon>
    </lineage>
</organism>
<proteinExistence type="inferred from homology"/>
<reference evidence="13 14" key="1">
    <citation type="submission" date="2008-10" db="EMBL/GenBank/DDBJ databases">
        <authorList>
            <person name="Fulton L."/>
            <person name="Clifton S."/>
            <person name="Fulton B."/>
            <person name="Xu J."/>
            <person name="Minx P."/>
            <person name="Pepin K.H."/>
            <person name="Johnson M."/>
            <person name="Bhonagiri V."/>
            <person name="Nash W.E."/>
            <person name="Mardis E.R."/>
            <person name="Wilson R.K."/>
        </authorList>
    </citation>
    <scope>NUCLEOTIDE SEQUENCE [LARGE SCALE GENOMIC DNA]</scope>
    <source>
        <strain evidence="13 14">DSM 3989</strain>
    </source>
</reference>
<dbReference type="EC" id="2.4.2.14" evidence="7"/>
<evidence type="ECO:0000256" key="6">
    <source>
        <dbReference type="ARBA" id="ARBA00022962"/>
    </source>
</evidence>
<dbReference type="Proteomes" id="UP000004315">
    <property type="component" value="Unassembled WGS sequence"/>
</dbReference>
<gene>
    <name evidence="7 13" type="primary">purF</name>
    <name evidence="13" type="ORF">EUBIFOR_02169</name>
</gene>
<keyword evidence="7 11" id="KW-0411">Iron-sulfur</keyword>
<dbReference type="EMBL" id="ABYT01000111">
    <property type="protein sequence ID" value="EEC89292.1"/>
    <property type="molecule type" value="Genomic_DNA"/>
</dbReference>
<evidence type="ECO:0000256" key="11">
    <source>
        <dbReference type="PIRSR" id="PIRSR000485-3"/>
    </source>
</evidence>
<dbReference type="InterPro" id="IPR017932">
    <property type="entry name" value="GATase_2_dom"/>
</dbReference>
<dbReference type="PANTHER" id="PTHR11907">
    <property type="entry name" value="AMIDOPHOSPHORIBOSYLTRANSFERASE"/>
    <property type="match status" value="1"/>
</dbReference>
<dbReference type="InterPro" id="IPR029055">
    <property type="entry name" value="Ntn_hydrolases_N"/>
</dbReference>
<comment type="cofactor">
    <cofactor evidence="7 10">
        <name>Mg(2+)</name>
        <dbReference type="ChEBI" id="CHEBI:18420"/>
    </cofactor>
    <text evidence="7 10">Binds 1 Mg(2+) ion per subunit.</text>
</comment>
<accession>B7CD88</accession>
<sequence length="482" mass="53699">MDDEKSSIFSYMHDIMLWQRRSVMFDEIHEECGVFGAYRVDNAASITYYGLHSLQHRGQEASGIAVSDGENITLQKGKGLTVDVFQKEKLDSMVGRLAVGHVRYSTAGGQENENIQPIVSKGHNGSLAIVHNGQIVNEKELRIELENEGAIFQGTSDSEIILHLIQKQKGTLKERVMKTANRIEGAFSFLVMNEDTIYAVRDRHGLRPLSYAKSKDGYVISSETCAFEVMGIYESVDLKPGEIVEFHKGIVKHEFYSTDTDHHMCAMEYIYFARPDSVVEGINVHAFRKATGSILAREDKDLKADIVIGVPDSSLSAAIGYAEEAGIPFETGLVKNRYVGRTFIQPTQAMRDRSVRLKLSPVSSVVKGKSIVMIDDSIVRGTTSRRIVQLLKDAGATQVHVRIASPVITSPCFYGVDTSTKDQLIGARMSVEELREYICADSLRFMTEEEMKEATHGVGLCLACFNGEYCTKLFSYQEELDK</sequence>
<comment type="catalytic activity">
    <reaction evidence="7 8">
        <text>5-phospho-beta-D-ribosylamine + L-glutamate + diphosphate = 5-phospho-alpha-D-ribose 1-diphosphate + L-glutamine + H2O</text>
        <dbReference type="Rhea" id="RHEA:14905"/>
        <dbReference type="ChEBI" id="CHEBI:15377"/>
        <dbReference type="ChEBI" id="CHEBI:29985"/>
        <dbReference type="ChEBI" id="CHEBI:33019"/>
        <dbReference type="ChEBI" id="CHEBI:58017"/>
        <dbReference type="ChEBI" id="CHEBI:58359"/>
        <dbReference type="ChEBI" id="CHEBI:58681"/>
        <dbReference type="EC" id="2.4.2.14"/>
    </reaction>
</comment>
<dbReference type="InterPro" id="IPR029057">
    <property type="entry name" value="PRTase-like"/>
</dbReference>
<keyword evidence="5 7" id="KW-0658">Purine biosynthesis</keyword>
<feature type="binding site" evidence="7 10">
    <location>
        <position position="313"/>
    </location>
    <ligand>
        <name>Mg(2+)</name>
        <dbReference type="ChEBI" id="CHEBI:18420"/>
    </ligand>
</feature>
<dbReference type="eggNOG" id="COG0034">
    <property type="taxonomic scope" value="Bacteria"/>
</dbReference>
<dbReference type="GO" id="GO:0009113">
    <property type="term" value="P:purine nucleobase biosynthetic process"/>
    <property type="evidence" value="ECO:0007669"/>
    <property type="project" value="UniProtKB-UniRule"/>
</dbReference>
<feature type="binding site" evidence="7 11">
    <location>
        <position position="412"/>
    </location>
    <ligand>
        <name>[4Fe-4S] cluster</name>
        <dbReference type="ChEBI" id="CHEBI:49883"/>
    </ligand>
</feature>
<dbReference type="GO" id="GO:0006189">
    <property type="term" value="P:'de novo' IMP biosynthetic process"/>
    <property type="evidence" value="ECO:0007669"/>
    <property type="project" value="UniProtKB-UniRule"/>
</dbReference>
<reference evidence="13 14" key="2">
    <citation type="submission" date="2008-11" db="EMBL/GenBank/DDBJ databases">
        <title>Draft genome sequence of Eubacterium biforme (DSM 3989).</title>
        <authorList>
            <person name="Sudarsanam P."/>
            <person name="Ley R."/>
            <person name="Guruge J."/>
            <person name="Turnbaugh P.J."/>
            <person name="Mahowald M."/>
            <person name="Liep D."/>
            <person name="Gordon J."/>
        </authorList>
    </citation>
    <scope>NUCLEOTIDE SEQUENCE [LARGE SCALE GENOMIC DNA]</scope>
    <source>
        <strain evidence="13 14">DSM 3989</strain>
    </source>
</reference>
<dbReference type="PROSITE" id="PS51278">
    <property type="entry name" value="GATASE_TYPE_2"/>
    <property type="match status" value="1"/>
</dbReference>
<comment type="pathway">
    <text evidence="1 7 8">Purine metabolism; IMP biosynthesis via de novo pathway; N(1)-(5-phospho-D-ribosyl)glycinamide from 5-phospho-alpha-D-ribose 1-diphosphate: step 1/2.</text>
</comment>
<dbReference type="Pfam" id="PF13537">
    <property type="entry name" value="GATase_7"/>
    <property type="match status" value="1"/>
</dbReference>
<dbReference type="CDD" id="cd00715">
    <property type="entry name" value="GPATase_N"/>
    <property type="match status" value="1"/>
</dbReference>
<dbReference type="Pfam" id="PF00156">
    <property type="entry name" value="Pribosyltran"/>
    <property type="match status" value="1"/>
</dbReference>
<keyword evidence="6 7" id="KW-0315">Glutamine amidotransferase</keyword>
<evidence type="ECO:0000313" key="14">
    <source>
        <dbReference type="Proteomes" id="UP000004315"/>
    </source>
</evidence>
<name>B7CD88_9FIRM</name>
<dbReference type="GO" id="GO:0004044">
    <property type="term" value="F:amidophosphoribosyltransferase activity"/>
    <property type="evidence" value="ECO:0007669"/>
    <property type="project" value="UniProtKB-UniRule"/>
</dbReference>
<feature type="binding site" evidence="7 11">
    <location>
        <position position="461"/>
    </location>
    <ligand>
        <name>[4Fe-4S] cluster</name>
        <dbReference type="ChEBI" id="CHEBI:49883"/>
    </ligand>
</feature>
<keyword evidence="7 10" id="KW-0479">Metal-binding</keyword>
<dbReference type="HAMAP" id="MF_01931">
    <property type="entry name" value="PurF"/>
    <property type="match status" value="1"/>
</dbReference>
<keyword evidence="7" id="KW-0004">4Fe-4S</keyword>
<dbReference type="CDD" id="cd06223">
    <property type="entry name" value="PRTases_typeI"/>
    <property type="match status" value="1"/>
</dbReference>
<keyword evidence="4 7" id="KW-0808">Transferase</keyword>
<dbReference type="STRING" id="518637.EUBIFOR_02169"/>
<evidence type="ECO:0000313" key="13">
    <source>
        <dbReference type="EMBL" id="EEC89292.1"/>
    </source>
</evidence>
<evidence type="ECO:0000256" key="1">
    <source>
        <dbReference type="ARBA" id="ARBA00005209"/>
    </source>
</evidence>
<dbReference type="UniPathway" id="UPA00074">
    <property type="reaction ID" value="UER00124"/>
</dbReference>
<dbReference type="SUPFAM" id="SSF53271">
    <property type="entry name" value="PRTase-like"/>
    <property type="match status" value="1"/>
</dbReference>
<feature type="binding site" evidence="7 10">
    <location>
        <position position="376"/>
    </location>
    <ligand>
        <name>Mg(2+)</name>
        <dbReference type="ChEBI" id="CHEBI:18420"/>
    </ligand>
</feature>
<evidence type="ECO:0000259" key="12">
    <source>
        <dbReference type="PROSITE" id="PS51278"/>
    </source>
</evidence>
<evidence type="ECO:0000256" key="8">
    <source>
        <dbReference type="PIRNR" id="PIRNR000485"/>
    </source>
</evidence>
<evidence type="ECO:0000256" key="2">
    <source>
        <dbReference type="ARBA" id="ARBA00010138"/>
    </source>
</evidence>
<protein>
    <recommendedName>
        <fullName evidence="7">Amidophosphoribosyltransferase</fullName>
        <shortName evidence="7">ATase</shortName>
        <ecNumber evidence="7">2.4.2.14</ecNumber>
    </recommendedName>
    <alternativeName>
        <fullName evidence="7">Glutamine phosphoribosylpyrophosphate amidotransferase</fullName>
        <shortName evidence="7">GPATase</shortName>
    </alternativeName>
</protein>
<dbReference type="PIRSF" id="PIRSF000485">
    <property type="entry name" value="Amd_phspho_trans"/>
    <property type="match status" value="1"/>
</dbReference>
<evidence type="ECO:0000256" key="4">
    <source>
        <dbReference type="ARBA" id="ARBA00022679"/>
    </source>
</evidence>
<evidence type="ECO:0000256" key="10">
    <source>
        <dbReference type="PIRSR" id="PIRSR000485-2"/>
    </source>
</evidence>
<feature type="binding site" evidence="7 11">
    <location>
        <position position="265"/>
    </location>
    <ligand>
        <name>[4Fe-4S] cluster</name>
        <dbReference type="ChEBI" id="CHEBI:49883"/>
    </ligand>
</feature>
<comment type="function">
    <text evidence="7">Catalyzes the formation of phosphoribosylamine from phosphoribosylpyrophosphate (PRPP) and glutamine.</text>
</comment>
<dbReference type="InterPro" id="IPR005854">
    <property type="entry name" value="PurF"/>
</dbReference>
<feature type="active site" description="Nucleophile" evidence="7 9">
    <location>
        <position position="32"/>
    </location>
</feature>
<dbReference type="NCBIfam" id="TIGR01134">
    <property type="entry name" value="purF"/>
    <property type="match status" value="1"/>
</dbReference>
<feature type="binding site" evidence="7 10">
    <location>
        <position position="375"/>
    </location>
    <ligand>
        <name>Mg(2+)</name>
        <dbReference type="ChEBI" id="CHEBI:18420"/>
    </ligand>
</feature>
<evidence type="ECO:0000256" key="7">
    <source>
        <dbReference type="HAMAP-Rule" id="MF_01931"/>
    </source>
</evidence>
<keyword evidence="7 10" id="KW-0460">Magnesium</keyword>